<evidence type="ECO:0000256" key="2">
    <source>
        <dbReference type="SAM" id="Phobius"/>
    </source>
</evidence>
<protein>
    <submittedName>
        <fullName evidence="3">Uncharacterized protein</fullName>
    </submittedName>
</protein>
<organism evidence="3 4">
    <name type="scientific">Krasilnikovia cinnamomea</name>
    <dbReference type="NCBI Taxonomy" id="349313"/>
    <lineage>
        <taxon>Bacteria</taxon>
        <taxon>Bacillati</taxon>
        <taxon>Actinomycetota</taxon>
        <taxon>Actinomycetes</taxon>
        <taxon>Micromonosporales</taxon>
        <taxon>Micromonosporaceae</taxon>
        <taxon>Krasilnikovia</taxon>
    </lineage>
</organism>
<reference evidence="3 4" key="1">
    <citation type="submission" date="2019-02" db="EMBL/GenBank/DDBJ databases">
        <title>Sequencing the genomes of 1000 actinobacteria strains.</title>
        <authorList>
            <person name="Klenk H.-P."/>
        </authorList>
    </citation>
    <scope>NUCLEOTIDE SEQUENCE [LARGE SCALE GENOMIC DNA]</scope>
    <source>
        <strain evidence="3 4">DSM 45162</strain>
    </source>
</reference>
<feature type="transmembrane region" description="Helical" evidence="2">
    <location>
        <begin position="63"/>
        <end position="86"/>
    </location>
</feature>
<feature type="region of interest" description="Disordered" evidence="1">
    <location>
        <begin position="26"/>
        <end position="59"/>
    </location>
</feature>
<evidence type="ECO:0000313" key="4">
    <source>
        <dbReference type="Proteomes" id="UP000292564"/>
    </source>
</evidence>
<proteinExistence type="predicted"/>
<sequence length="302" mass="32250">MTHPYLKWCSLEFMSDPVAPRPTGSWGSGMVTAIGVPPPKPPPPGAPPTGPGPDGPRRRRRQLMLFGGLAAAILAVGLTVILVLALSGGGDSLGRRADKPTDVRPPLAQACPAPTVVPSEAPTPPAAPPVPGPRTVDDHAGISYRAYGAPWQRWDEVWRAGTLRVQYRVGQHFITENYPGGQYHASILSAAVPAADNDAVTLDLQCVGRQVVSDVRAEYYPQPNTLDRLRDELTTLGGRPAWVSEFRLHFQEPGLSATDELSAVAVIDVGRPAAAVLYVSIPGTHRQFDHVVDEVLASVRPV</sequence>
<evidence type="ECO:0000313" key="3">
    <source>
        <dbReference type="EMBL" id="RZU50104.1"/>
    </source>
</evidence>
<dbReference type="EMBL" id="SHKY01000001">
    <property type="protein sequence ID" value="RZU50104.1"/>
    <property type="molecule type" value="Genomic_DNA"/>
</dbReference>
<gene>
    <name evidence="3" type="ORF">EV385_1869</name>
</gene>
<name>A0A4Q7ZI35_9ACTN</name>
<keyword evidence="2" id="KW-0472">Membrane</keyword>
<keyword evidence="4" id="KW-1185">Reference proteome</keyword>
<comment type="caution">
    <text evidence="3">The sequence shown here is derived from an EMBL/GenBank/DDBJ whole genome shotgun (WGS) entry which is preliminary data.</text>
</comment>
<accession>A0A4Q7ZI35</accession>
<keyword evidence="2" id="KW-1133">Transmembrane helix</keyword>
<evidence type="ECO:0000256" key="1">
    <source>
        <dbReference type="SAM" id="MobiDB-lite"/>
    </source>
</evidence>
<dbReference type="AlphaFoldDB" id="A0A4Q7ZI35"/>
<dbReference type="Proteomes" id="UP000292564">
    <property type="component" value="Unassembled WGS sequence"/>
</dbReference>
<feature type="compositionally biased region" description="Pro residues" evidence="1">
    <location>
        <begin position="36"/>
        <end position="54"/>
    </location>
</feature>
<keyword evidence="2" id="KW-0812">Transmembrane</keyword>